<dbReference type="PRINTS" id="PR00778">
    <property type="entry name" value="HTHARSR"/>
</dbReference>
<dbReference type="InterPro" id="IPR001845">
    <property type="entry name" value="HTH_ArsR_DNA-bd_dom"/>
</dbReference>
<evidence type="ECO:0000259" key="4">
    <source>
        <dbReference type="PROSITE" id="PS50987"/>
    </source>
</evidence>
<dbReference type="InterPro" id="IPR036388">
    <property type="entry name" value="WH-like_DNA-bd_sf"/>
</dbReference>
<dbReference type="Pfam" id="PF01022">
    <property type="entry name" value="HTH_5"/>
    <property type="match status" value="1"/>
</dbReference>
<keyword evidence="6" id="KW-1185">Reference proteome</keyword>
<comment type="caution">
    <text evidence="5">The sequence shown here is derived from an EMBL/GenBank/DDBJ whole genome shotgun (WGS) entry which is preliminary data.</text>
</comment>
<evidence type="ECO:0000313" key="6">
    <source>
        <dbReference type="Proteomes" id="UP001589818"/>
    </source>
</evidence>
<dbReference type="InterPro" id="IPR011991">
    <property type="entry name" value="ArsR-like_HTH"/>
</dbReference>
<dbReference type="SUPFAM" id="SSF46785">
    <property type="entry name" value="Winged helix' DNA-binding domain"/>
    <property type="match status" value="1"/>
</dbReference>
<dbReference type="EMBL" id="JBHLVF010000003">
    <property type="protein sequence ID" value="MFC0389839.1"/>
    <property type="molecule type" value="Genomic_DNA"/>
</dbReference>
<proteinExistence type="predicted"/>
<accession>A0ABV6J1V0</accession>
<keyword evidence="2" id="KW-0238">DNA-binding</keyword>
<dbReference type="SMART" id="SM00418">
    <property type="entry name" value="HTH_ARSR"/>
    <property type="match status" value="1"/>
</dbReference>
<dbReference type="RefSeq" id="WP_204821789.1">
    <property type="nucleotide sequence ID" value="NZ_JANHOF010000015.1"/>
</dbReference>
<dbReference type="Proteomes" id="UP001589818">
    <property type="component" value="Unassembled WGS sequence"/>
</dbReference>
<dbReference type="InterPro" id="IPR051081">
    <property type="entry name" value="HTH_MetalResp_TranReg"/>
</dbReference>
<organism evidence="5 6">
    <name type="scientific">Paenibacillus mendelii</name>
    <dbReference type="NCBI Taxonomy" id="206163"/>
    <lineage>
        <taxon>Bacteria</taxon>
        <taxon>Bacillati</taxon>
        <taxon>Bacillota</taxon>
        <taxon>Bacilli</taxon>
        <taxon>Bacillales</taxon>
        <taxon>Paenibacillaceae</taxon>
        <taxon>Paenibacillus</taxon>
    </lineage>
</organism>
<dbReference type="PANTHER" id="PTHR33154:SF18">
    <property type="entry name" value="ARSENICAL RESISTANCE OPERON REPRESSOR"/>
    <property type="match status" value="1"/>
</dbReference>
<dbReference type="NCBIfam" id="NF033788">
    <property type="entry name" value="HTH_metalloreg"/>
    <property type="match status" value="1"/>
</dbReference>
<keyword evidence="1" id="KW-0805">Transcription regulation</keyword>
<dbReference type="InterPro" id="IPR036390">
    <property type="entry name" value="WH_DNA-bd_sf"/>
</dbReference>
<evidence type="ECO:0000256" key="1">
    <source>
        <dbReference type="ARBA" id="ARBA00023015"/>
    </source>
</evidence>
<keyword evidence="3" id="KW-0804">Transcription</keyword>
<dbReference type="Gene3D" id="1.10.10.10">
    <property type="entry name" value="Winged helix-like DNA-binding domain superfamily/Winged helix DNA-binding domain"/>
    <property type="match status" value="1"/>
</dbReference>
<evidence type="ECO:0000256" key="3">
    <source>
        <dbReference type="ARBA" id="ARBA00023163"/>
    </source>
</evidence>
<name>A0ABV6J1V0_9BACL</name>
<reference evidence="5 6" key="1">
    <citation type="submission" date="2024-09" db="EMBL/GenBank/DDBJ databases">
        <authorList>
            <person name="Sun Q."/>
            <person name="Mori K."/>
        </authorList>
    </citation>
    <scope>NUCLEOTIDE SEQUENCE [LARGE SCALE GENOMIC DNA]</scope>
    <source>
        <strain evidence="5 6">CCM 4839</strain>
    </source>
</reference>
<evidence type="ECO:0000256" key="2">
    <source>
        <dbReference type="ARBA" id="ARBA00023125"/>
    </source>
</evidence>
<evidence type="ECO:0000313" key="5">
    <source>
        <dbReference type="EMBL" id="MFC0389839.1"/>
    </source>
</evidence>
<dbReference type="PROSITE" id="PS50987">
    <property type="entry name" value="HTH_ARSR_2"/>
    <property type="match status" value="1"/>
</dbReference>
<feature type="domain" description="HTH arsR-type" evidence="4">
    <location>
        <begin position="1"/>
        <end position="96"/>
    </location>
</feature>
<dbReference type="PANTHER" id="PTHR33154">
    <property type="entry name" value="TRANSCRIPTIONAL REGULATOR, ARSR FAMILY"/>
    <property type="match status" value="1"/>
</dbReference>
<gene>
    <name evidence="5" type="ORF">ACFFJ8_00465</name>
</gene>
<protein>
    <submittedName>
        <fullName evidence="5">ArsR/SmtB family transcription factor</fullName>
    </submittedName>
</protein>
<dbReference type="CDD" id="cd00090">
    <property type="entry name" value="HTH_ARSR"/>
    <property type="match status" value="1"/>
</dbReference>
<sequence>MDPINEMAETLKLLGDKTRLTIMVLLKERALCVCDIVELLETSQPNASQHLRKLKAARLLNETRKGQWIYYSLNIEDKPHIQMILGHLPSLKENMDQLKNDCD</sequence>